<dbReference type="PROSITE" id="PS50893">
    <property type="entry name" value="ABC_TRANSPORTER_2"/>
    <property type="match status" value="1"/>
</dbReference>
<dbReference type="AlphaFoldDB" id="A0A1M6HHL7"/>
<dbReference type="PANTHER" id="PTHR43553">
    <property type="entry name" value="HEAVY METAL TRANSPORTER"/>
    <property type="match status" value="1"/>
</dbReference>
<dbReference type="PANTHER" id="PTHR43553:SF27">
    <property type="entry name" value="ENERGY-COUPLING FACTOR TRANSPORTER ATP-BINDING PROTEIN ECFA2"/>
    <property type="match status" value="1"/>
</dbReference>
<evidence type="ECO:0000256" key="6">
    <source>
        <dbReference type="ARBA" id="ARBA00022840"/>
    </source>
</evidence>
<sequence>MNNYIIETRNLSFRYRQDSPLILDHVNLGIRKGEVVGIVGLSGSGKSTLINIINGIIPKRIDGVIEGDVIIKNENIEQKELHELVTTIGTVFQDPDCQILFSCAEDEMAFAPENLCFERMEIFDSIDKVCGLLDIGRLRDKNPNHMSGGEKQLISIASVLTPDVDIVILDECMSQIDERGRLLIKDTLKKLKEKGKTVIMIEHDFSNLETADTIYLLDLGRLSEFDGELK</sequence>
<dbReference type="InterPro" id="IPR003593">
    <property type="entry name" value="AAA+_ATPase"/>
</dbReference>
<dbReference type="Pfam" id="PF00005">
    <property type="entry name" value="ABC_tran"/>
    <property type="match status" value="1"/>
</dbReference>
<evidence type="ECO:0000256" key="1">
    <source>
        <dbReference type="ARBA" id="ARBA00004202"/>
    </source>
</evidence>
<dbReference type="InterPro" id="IPR050095">
    <property type="entry name" value="ECF_ABC_transporter_ATP-bd"/>
</dbReference>
<keyword evidence="4" id="KW-1003">Cell membrane</keyword>
<dbReference type="PROSITE" id="PS00211">
    <property type="entry name" value="ABC_TRANSPORTER_1"/>
    <property type="match status" value="1"/>
</dbReference>
<keyword evidence="8" id="KW-0472">Membrane</keyword>
<evidence type="ECO:0000256" key="2">
    <source>
        <dbReference type="ARBA" id="ARBA00005417"/>
    </source>
</evidence>
<dbReference type="STRING" id="1121476.SAMN02745751_02021"/>
<dbReference type="EMBL" id="FQZL01000013">
    <property type="protein sequence ID" value="SHJ21684.1"/>
    <property type="molecule type" value="Genomic_DNA"/>
</dbReference>
<dbReference type="GO" id="GO:0016887">
    <property type="term" value="F:ATP hydrolysis activity"/>
    <property type="evidence" value="ECO:0007669"/>
    <property type="project" value="InterPro"/>
</dbReference>
<keyword evidence="3" id="KW-0813">Transport</keyword>
<organism evidence="10 11">
    <name type="scientific">Dethiosulfatibacter aminovorans DSM 17477</name>
    <dbReference type="NCBI Taxonomy" id="1121476"/>
    <lineage>
        <taxon>Bacteria</taxon>
        <taxon>Bacillati</taxon>
        <taxon>Bacillota</taxon>
        <taxon>Tissierellia</taxon>
        <taxon>Dethiosulfatibacter</taxon>
    </lineage>
</organism>
<comment type="subcellular location">
    <subcellularLocation>
        <location evidence="1">Cell membrane</location>
        <topology evidence="1">Peripheral membrane protein</topology>
    </subcellularLocation>
</comment>
<evidence type="ECO:0000256" key="5">
    <source>
        <dbReference type="ARBA" id="ARBA00022741"/>
    </source>
</evidence>
<evidence type="ECO:0000256" key="3">
    <source>
        <dbReference type="ARBA" id="ARBA00022448"/>
    </source>
</evidence>
<reference evidence="10 11" key="1">
    <citation type="submission" date="2016-11" db="EMBL/GenBank/DDBJ databases">
        <authorList>
            <person name="Jaros S."/>
            <person name="Januszkiewicz K."/>
            <person name="Wedrychowicz H."/>
        </authorList>
    </citation>
    <scope>NUCLEOTIDE SEQUENCE [LARGE SCALE GENOMIC DNA]</scope>
    <source>
        <strain evidence="10 11">DSM 17477</strain>
    </source>
</reference>
<evidence type="ECO:0000256" key="4">
    <source>
        <dbReference type="ARBA" id="ARBA00022475"/>
    </source>
</evidence>
<dbReference type="GO" id="GO:0042626">
    <property type="term" value="F:ATPase-coupled transmembrane transporter activity"/>
    <property type="evidence" value="ECO:0007669"/>
    <property type="project" value="TreeGrafter"/>
</dbReference>
<evidence type="ECO:0000313" key="10">
    <source>
        <dbReference type="EMBL" id="SHJ21684.1"/>
    </source>
</evidence>
<dbReference type="GO" id="GO:0043190">
    <property type="term" value="C:ATP-binding cassette (ABC) transporter complex"/>
    <property type="evidence" value="ECO:0007669"/>
    <property type="project" value="TreeGrafter"/>
</dbReference>
<comment type="similarity">
    <text evidence="2">Belongs to the ABC transporter superfamily.</text>
</comment>
<proteinExistence type="inferred from homology"/>
<gene>
    <name evidence="10" type="ORF">SAMN02745751_02021</name>
</gene>
<dbReference type="Gene3D" id="3.40.50.300">
    <property type="entry name" value="P-loop containing nucleotide triphosphate hydrolases"/>
    <property type="match status" value="1"/>
</dbReference>
<accession>A0A1M6HHL7</accession>
<dbReference type="InterPro" id="IPR003439">
    <property type="entry name" value="ABC_transporter-like_ATP-bd"/>
</dbReference>
<dbReference type="CDD" id="cd03225">
    <property type="entry name" value="ABC_cobalt_CbiO_domain1"/>
    <property type="match status" value="1"/>
</dbReference>
<evidence type="ECO:0000259" key="9">
    <source>
        <dbReference type="PROSITE" id="PS50893"/>
    </source>
</evidence>
<dbReference type="SUPFAM" id="SSF52540">
    <property type="entry name" value="P-loop containing nucleoside triphosphate hydrolases"/>
    <property type="match status" value="1"/>
</dbReference>
<evidence type="ECO:0000256" key="7">
    <source>
        <dbReference type="ARBA" id="ARBA00022967"/>
    </source>
</evidence>
<feature type="domain" description="ABC transporter" evidence="9">
    <location>
        <begin position="6"/>
        <end position="229"/>
    </location>
</feature>
<keyword evidence="5" id="KW-0547">Nucleotide-binding</keyword>
<dbReference type="InterPro" id="IPR015856">
    <property type="entry name" value="ABC_transpr_CbiO/EcfA_su"/>
</dbReference>
<protein>
    <submittedName>
        <fullName evidence="10">Energy-coupling factor transport system ATP-binding protein</fullName>
    </submittedName>
</protein>
<keyword evidence="7" id="KW-1278">Translocase</keyword>
<evidence type="ECO:0000313" key="11">
    <source>
        <dbReference type="Proteomes" id="UP000184052"/>
    </source>
</evidence>
<dbReference type="InterPro" id="IPR027417">
    <property type="entry name" value="P-loop_NTPase"/>
</dbReference>
<name>A0A1M6HHL7_9FIRM</name>
<dbReference type="InterPro" id="IPR017871">
    <property type="entry name" value="ABC_transporter-like_CS"/>
</dbReference>
<keyword evidence="6 10" id="KW-0067">ATP-binding</keyword>
<keyword evidence="11" id="KW-1185">Reference proteome</keyword>
<dbReference type="Proteomes" id="UP000184052">
    <property type="component" value="Unassembled WGS sequence"/>
</dbReference>
<dbReference type="OrthoDB" id="9784332at2"/>
<dbReference type="SMART" id="SM00382">
    <property type="entry name" value="AAA"/>
    <property type="match status" value="1"/>
</dbReference>
<evidence type="ECO:0000256" key="8">
    <source>
        <dbReference type="ARBA" id="ARBA00023136"/>
    </source>
</evidence>
<dbReference type="GO" id="GO:0005524">
    <property type="term" value="F:ATP binding"/>
    <property type="evidence" value="ECO:0007669"/>
    <property type="project" value="UniProtKB-KW"/>
</dbReference>
<dbReference type="RefSeq" id="WP_073049462.1">
    <property type="nucleotide sequence ID" value="NZ_FQZL01000013.1"/>
</dbReference>